<accession>A0A1S6HS60</accession>
<dbReference type="Pfam" id="PF07167">
    <property type="entry name" value="PhaC_N"/>
    <property type="match status" value="1"/>
</dbReference>
<dbReference type="NCBIfam" id="TIGR01838">
    <property type="entry name" value="PHA_synth_I"/>
    <property type="match status" value="1"/>
</dbReference>
<feature type="domain" description="Poly-beta-hydroxybutyrate polymerase N-terminal" evidence="6">
    <location>
        <begin position="90"/>
        <end position="261"/>
    </location>
</feature>
<keyword evidence="2" id="KW-0963">Cytoplasm</keyword>
<evidence type="ECO:0000256" key="2">
    <source>
        <dbReference type="ARBA" id="ARBA00022490"/>
    </source>
</evidence>
<dbReference type="PANTHER" id="PTHR36837:SF5">
    <property type="entry name" value="POLY-3-HYDROXYBUTYRATE SYNTHASE"/>
    <property type="match status" value="1"/>
</dbReference>
<evidence type="ECO:0000256" key="1">
    <source>
        <dbReference type="ARBA" id="ARBA00004496"/>
    </source>
</evidence>
<dbReference type="InterPro" id="IPR029058">
    <property type="entry name" value="AB_hydrolase_fold"/>
</dbReference>
<evidence type="ECO:0000313" key="7">
    <source>
        <dbReference type="EMBL" id="AQS38363.1"/>
    </source>
</evidence>
<dbReference type="GO" id="GO:0005737">
    <property type="term" value="C:cytoplasm"/>
    <property type="evidence" value="ECO:0007669"/>
    <property type="project" value="UniProtKB-SubCell"/>
</dbReference>
<evidence type="ECO:0000256" key="4">
    <source>
        <dbReference type="ARBA" id="ARBA00023315"/>
    </source>
</evidence>
<feature type="domain" description="AB hydrolase-1" evidence="5">
    <location>
        <begin position="263"/>
        <end position="502"/>
    </location>
</feature>
<dbReference type="InterPro" id="IPR010963">
    <property type="entry name" value="PHA_synth_I"/>
</dbReference>
<dbReference type="AlphaFoldDB" id="A0A1S6HS60"/>
<organism evidence="7 8">
    <name type="scientific">Shewanella psychrophila</name>
    <dbReference type="NCBI Taxonomy" id="225848"/>
    <lineage>
        <taxon>Bacteria</taxon>
        <taxon>Pseudomonadati</taxon>
        <taxon>Pseudomonadota</taxon>
        <taxon>Gammaproteobacteria</taxon>
        <taxon>Alteromonadales</taxon>
        <taxon>Shewanellaceae</taxon>
        <taxon>Shewanella</taxon>
    </lineage>
</organism>
<gene>
    <name evidence="7" type="ORF">Sps_03221</name>
</gene>
<dbReference type="InterPro" id="IPR000073">
    <property type="entry name" value="AB_hydrolase_1"/>
</dbReference>
<dbReference type="RefSeq" id="WP_077753418.1">
    <property type="nucleotide sequence ID" value="NZ_CP014782.1"/>
</dbReference>
<reference evidence="7 8" key="1">
    <citation type="submission" date="2016-03" db="EMBL/GenBank/DDBJ databases">
        <title>Complete genome sequence of Shewanella psychrophila WP2, a deep sea bacterium isolated from west Pacific sediment.</title>
        <authorList>
            <person name="Xu G."/>
            <person name="Jian H."/>
        </authorList>
    </citation>
    <scope>NUCLEOTIDE SEQUENCE [LARGE SCALE GENOMIC DNA]</scope>
    <source>
        <strain evidence="7 8">WP2</strain>
    </source>
</reference>
<dbReference type="PANTHER" id="PTHR36837">
    <property type="entry name" value="POLY(3-HYDROXYALKANOATE) POLYMERASE SUBUNIT PHAC"/>
    <property type="match status" value="1"/>
</dbReference>
<keyword evidence="4 7" id="KW-0012">Acyltransferase</keyword>
<sequence>MTNQSPFHHVFDQLLKMNQQFLQPLQSQSPTQKALLENQTQDWASLMKSFSNQPMTHLEQQMQWWQQQMELFNSCVTGACSDQDADAKPDRRFSDPAWSENAFHNYIKQSYLLACKNIEAAVASADDLDDPTRHRVEFFTRQFLNAMAPTNFVTTNPEILKLTLDTNGENLIKGFEQLSKDLSQSADTLNIRMTDKNAFRLGDNIAATPGKVVFTNELFELIQYQPTTESVYKRPLLIVPPFVNKYYIMDLRASRSYIRWLVAQGHTVFCMSWINPNAEMAATGYENYVLQGVIPALDAIEKQTGEREVNGIGYCIGGTLLTTTMAYLAAKRTKQRIKSATLLTTILDFSQPGELGVFINDQMISAIEAQNESKGYMDGRQMAVSFSLLRENALYWNYYITNYLKGESPMAFDLLFWNSDNTNITAACHNQMLRQFYLNNELCEKGKFKVGNVAIDLKKVNAPVYFMSAIEDHIALWQGTYQGNHLLGGDSTFVLGESGHIAGPMNHPDANKYGFWTNEDTKLDARDWLSTADKNDGSWWPHWQTWADARNFGERIAPRTLEGELDAPGTYVRQGIADVIKTAKEEASVED</sequence>
<evidence type="ECO:0000256" key="3">
    <source>
        <dbReference type="ARBA" id="ARBA00022679"/>
    </source>
</evidence>
<dbReference type="GO" id="GO:0016746">
    <property type="term" value="F:acyltransferase activity"/>
    <property type="evidence" value="ECO:0007669"/>
    <property type="project" value="UniProtKB-KW"/>
</dbReference>
<dbReference type="InterPro" id="IPR010941">
    <property type="entry name" value="PhaC_N"/>
</dbReference>
<proteinExistence type="predicted"/>
<dbReference type="KEGG" id="spsw:Sps_03221"/>
<keyword evidence="3 7" id="KW-0808">Transferase</keyword>
<dbReference type="EMBL" id="CP014782">
    <property type="protein sequence ID" value="AQS38363.1"/>
    <property type="molecule type" value="Genomic_DNA"/>
</dbReference>
<dbReference type="OrthoDB" id="7208816at2"/>
<evidence type="ECO:0000259" key="5">
    <source>
        <dbReference type="Pfam" id="PF00561"/>
    </source>
</evidence>
<dbReference type="GO" id="GO:0042619">
    <property type="term" value="P:poly-hydroxybutyrate biosynthetic process"/>
    <property type="evidence" value="ECO:0007669"/>
    <property type="project" value="InterPro"/>
</dbReference>
<dbReference type="Gene3D" id="3.40.50.1820">
    <property type="entry name" value="alpha/beta hydrolase"/>
    <property type="match status" value="1"/>
</dbReference>
<dbReference type="Proteomes" id="UP000189545">
    <property type="component" value="Chromosome"/>
</dbReference>
<dbReference type="SUPFAM" id="SSF53474">
    <property type="entry name" value="alpha/beta-Hydrolases"/>
    <property type="match status" value="1"/>
</dbReference>
<evidence type="ECO:0000313" key="8">
    <source>
        <dbReference type="Proteomes" id="UP000189545"/>
    </source>
</evidence>
<dbReference type="STRING" id="225848.Sps_03221"/>
<dbReference type="InterPro" id="IPR051321">
    <property type="entry name" value="PHA/PHB_synthase"/>
</dbReference>
<protein>
    <submittedName>
        <fullName evidence="7">Poly(R)-hydroxyalkanoic acid synthase, class I</fullName>
        <ecNumber evidence="7">2.3.1.-</ecNumber>
    </submittedName>
</protein>
<name>A0A1S6HS60_9GAMM</name>
<dbReference type="Pfam" id="PF00561">
    <property type="entry name" value="Abhydrolase_1"/>
    <property type="match status" value="1"/>
</dbReference>
<comment type="subcellular location">
    <subcellularLocation>
        <location evidence="1">Cytoplasm</location>
    </subcellularLocation>
</comment>
<evidence type="ECO:0000259" key="6">
    <source>
        <dbReference type="Pfam" id="PF07167"/>
    </source>
</evidence>
<dbReference type="EC" id="2.3.1.-" evidence="7"/>
<keyword evidence="8" id="KW-1185">Reference proteome</keyword>